<proteinExistence type="predicted"/>
<reference evidence="1 2" key="1">
    <citation type="journal article" date="2001" name="Arch. Virol.">
        <title>Isolation and characterization of an endogenous cytomegalovirus (BaCMV) from baboons.</title>
        <authorList>
            <person name="Blewett E.L."/>
            <person name="White G."/>
            <person name="Saliki J.T."/>
            <person name="Eberle R."/>
        </authorList>
    </citation>
    <scope>NUCLEOTIDE SEQUENCE [LARGE SCALE GENOMIC DNA]</scope>
    <source>
        <strain evidence="1">OCOM4-52</strain>
    </source>
</reference>
<name>A0A0F7GB99_9BETA</name>
<keyword evidence="2" id="KW-1185">Reference proteome</keyword>
<reference evidence="1 2" key="2">
    <citation type="journal article" date="2015" name="Genome Announc.">
        <title>Complete Genome Sequences of Mandrillus leucophaeus and Papio ursinus Cytomegaloviruses.</title>
        <authorList>
            <person name="Blewett E.L."/>
            <person name="Sherrod C.J."/>
            <person name="Texier J.R."/>
            <person name="Conrad T.M."/>
            <person name="Dittmer D.P."/>
        </authorList>
    </citation>
    <scope>NUCLEOTIDE SEQUENCE [LARGE SCALE GENOMIC DNA]</scope>
    <source>
        <strain evidence="1">OCOM4-52</strain>
    </source>
</reference>
<organism evidence="1 2">
    <name type="scientific">Papiine betaherpesvirus 4</name>
    <dbReference type="NCBI Taxonomy" id="2560624"/>
    <lineage>
        <taxon>Viruses</taxon>
        <taxon>Duplodnaviria</taxon>
        <taxon>Heunggongvirae</taxon>
        <taxon>Peploviricota</taxon>
        <taxon>Herviviricetes</taxon>
        <taxon>Herpesvirales</taxon>
        <taxon>Orthoherpesviridae</taxon>
        <taxon>Betaherpesvirinae</taxon>
        <taxon>Cytomegalovirus</taxon>
        <taxon>Cytomegalovirus papiinebeta4</taxon>
    </lineage>
</organism>
<dbReference type="Proteomes" id="UP000171701">
    <property type="component" value="Segment"/>
</dbReference>
<protein>
    <submittedName>
        <fullName evidence="1">UL43</fullName>
    </submittedName>
</protein>
<sequence length="341" mass="39308">MIVSDMDRYEMLARQAFDCSVSSKDPSGRLMKFVRKVNGETFPIAWPAGWCFTFCSFLRQTFFGHLNIKELEKKYLCCDNYLLPVGTVSDSDKLARVRRVLVILVGEGGSVFVHDPCHDSVHLISRTGLHALRTEGLINYCPLREKCGPVRYSIGESVAFDFQKDHSFMGLFRLCKKYEGREFAWACNEDLMSALIVSVLAYENPAHQDWIKSTGSINVLQVFLLLAQWKQKWREITIFVNQQLRVFGVNPETGRPEYLALNLPAFFRVGLLRLGNQHQYWRDCFNSKKDRDAAPAYRPTGCPRELFCRKLVHKKGHRCEQKRGSFKDRFLCLGSKHVSDE</sequence>
<dbReference type="EMBL" id="KR351281">
    <property type="protein sequence ID" value="AKG51620.1"/>
    <property type="molecule type" value="Genomic_DNA"/>
</dbReference>
<dbReference type="Pfam" id="PF02393">
    <property type="entry name" value="US22"/>
    <property type="match status" value="1"/>
</dbReference>
<accession>A0A0F7GB99</accession>
<evidence type="ECO:0000313" key="1">
    <source>
        <dbReference type="EMBL" id="AKG51620.1"/>
    </source>
</evidence>
<dbReference type="OrthoDB" id="8951at10239"/>
<dbReference type="InterPro" id="IPR003360">
    <property type="entry name" value="US22-like"/>
</dbReference>
<dbReference type="KEGG" id="vg:24284877"/>
<evidence type="ECO:0000313" key="2">
    <source>
        <dbReference type="Proteomes" id="UP000171701"/>
    </source>
</evidence>